<dbReference type="RefSeq" id="WP_168080817.1">
    <property type="nucleotide sequence ID" value="NZ_JAAVJI010000001.1"/>
</dbReference>
<evidence type="ECO:0000313" key="2">
    <source>
        <dbReference type="EMBL" id="NJO99556.1"/>
    </source>
</evidence>
<name>A0ABX0YB96_9PSED</name>
<dbReference type="Gene3D" id="2.60.200.20">
    <property type="match status" value="1"/>
</dbReference>
<accession>A0ABX0YB96</accession>
<dbReference type="Gene3D" id="3.30.70.1770">
    <property type="match status" value="1"/>
</dbReference>
<keyword evidence="1" id="KW-0812">Transmembrane</keyword>
<organism evidence="2 3">
    <name type="scientific">Pseudomonas quercus</name>
    <dbReference type="NCBI Taxonomy" id="2722792"/>
    <lineage>
        <taxon>Bacteria</taxon>
        <taxon>Pseudomonadati</taxon>
        <taxon>Pseudomonadota</taxon>
        <taxon>Gammaproteobacteria</taxon>
        <taxon>Pseudomonadales</taxon>
        <taxon>Pseudomonadaceae</taxon>
        <taxon>Pseudomonas</taxon>
    </lineage>
</organism>
<dbReference type="InterPro" id="IPR019029">
    <property type="entry name" value="T3SS_PrgH/EprH-like"/>
</dbReference>
<dbReference type="Proteomes" id="UP000746535">
    <property type="component" value="Unassembled WGS sequence"/>
</dbReference>
<dbReference type="Pfam" id="PF09480">
    <property type="entry name" value="PrgH"/>
    <property type="match status" value="1"/>
</dbReference>
<sequence>MQVSETKPCVLRILNGPLSGAEFTLTRPVTLVVVGPPAQYCDGQSPSTVPVEALYVPLEQASSNFEILLGENSLNGCQVRWLETAQSREETVPFQTPHQVGSLLFALKPSDEPWADRVLSTEGTASATTKGAGRAGWLVGAAAVVLLAAAGGMAYWLQDTSVASVETVLAGAAGPLDVVRGSNGQVYVFAEHEREARWARQVLMRQGVQGTTQVLVRREERDRVQAMLADAFPAVAYHRLDLAHIQLPQLWLSQQRNLLTPGTQKALETALLAAMPYAREVQVRSADDAELVRVAEQGLARLAIPFERHTKADSVTFSLRGNLTDTDIAAVRDYVSQFYQHYGDRYVYFAVELKDDWLKDKSFQYGAGGYVKLSPSSWYFSKPQ</sequence>
<evidence type="ECO:0000256" key="1">
    <source>
        <dbReference type="SAM" id="Phobius"/>
    </source>
</evidence>
<feature type="transmembrane region" description="Helical" evidence="1">
    <location>
        <begin position="135"/>
        <end position="157"/>
    </location>
</feature>
<keyword evidence="1" id="KW-1133">Transmembrane helix</keyword>
<dbReference type="Gene3D" id="3.30.300.170">
    <property type="match status" value="1"/>
</dbReference>
<protein>
    <submittedName>
        <fullName evidence="2">PrgH/EprH family type III secretion apparatus protein</fullName>
    </submittedName>
</protein>
<evidence type="ECO:0000313" key="3">
    <source>
        <dbReference type="Proteomes" id="UP000746535"/>
    </source>
</evidence>
<dbReference type="EMBL" id="JAAVJI010000001">
    <property type="protein sequence ID" value="NJO99556.1"/>
    <property type="molecule type" value="Genomic_DNA"/>
</dbReference>
<dbReference type="NCBIfam" id="TIGR02554">
    <property type="entry name" value="PrgH"/>
    <property type="match status" value="1"/>
</dbReference>
<keyword evidence="3" id="KW-1185">Reference proteome</keyword>
<comment type="caution">
    <text evidence="2">The sequence shown here is derived from an EMBL/GenBank/DDBJ whole genome shotgun (WGS) entry which is preliminary data.</text>
</comment>
<dbReference type="InterPro" id="IPR013387">
    <property type="entry name" value="T3SS_PrgH/EprH"/>
</dbReference>
<dbReference type="Gene3D" id="3.30.70.1780">
    <property type="match status" value="1"/>
</dbReference>
<gene>
    <name evidence="2" type="ORF">HBH25_01565</name>
</gene>
<keyword evidence="1" id="KW-0472">Membrane</keyword>
<reference evidence="2 3" key="1">
    <citation type="submission" date="2020-03" db="EMBL/GenBank/DDBJ databases">
        <authorList>
            <person name="Wang L."/>
            <person name="He N."/>
            <person name="Li Y."/>
            <person name="Fang Y."/>
            <person name="Zhang F."/>
        </authorList>
    </citation>
    <scope>NUCLEOTIDE SEQUENCE [LARGE SCALE GENOMIC DNA]</scope>
    <source>
        <strain evidence="3">hsmgli-8</strain>
    </source>
</reference>
<proteinExistence type="predicted"/>